<name>A0A7W9W2P8_9FIRM</name>
<dbReference type="PIRSF" id="PIRSF006603">
    <property type="entry name" value="DinF"/>
    <property type="match status" value="1"/>
</dbReference>
<evidence type="ECO:0000256" key="7">
    <source>
        <dbReference type="SAM" id="Phobius"/>
    </source>
</evidence>
<feature type="transmembrane region" description="Helical" evidence="7">
    <location>
        <begin position="66"/>
        <end position="84"/>
    </location>
</feature>
<keyword evidence="6 7" id="KW-0472">Membrane</keyword>
<evidence type="ECO:0000313" key="8">
    <source>
        <dbReference type="EMBL" id="MBB6041477.1"/>
    </source>
</evidence>
<reference evidence="8 9" key="1">
    <citation type="submission" date="2020-08" db="EMBL/GenBank/DDBJ databases">
        <title>Genomic Encyclopedia of Type Strains, Phase IV (KMG-IV): sequencing the most valuable type-strain genomes for metagenomic binning, comparative biology and taxonomic classification.</title>
        <authorList>
            <person name="Goeker M."/>
        </authorList>
    </citation>
    <scope>NUCLEOTIDE SEQUENCE [LARGE SCALE GENOMIC DNA]</scope>
    <source>
        <strain evidence="8 9">DSM 17245</strain>
    </source>
</reference>
<dbReference type="AlphaFoldDB" id="A0A7W9W2P8"/>
<feature type="transmembrane region" description="Helical" evidence="7">
    <location>
        <begin position="104"/>
        <end position="127"/>
    </location>
</feature>
<evidence type="ECO:0000256" key="2">
    <source>
        <dbReference type="ARBA" id="ARBA00022448"/>
    </source>
</evidence>
<dbReference type="PANTHER" id="PTHR43549">
    <property type="entry name" value="MULTIDRUG RESISTANCE PROTEIN YPNP-RELATED"/>
    <property type="match status" value="1"/>
</dbReference>
<sequence length="498" mass="55144">MKELEKTEVTTKTELVGNIEKTETIEKTEKLVKTSKEEKIETIEKIKTTEKKTAMLNLTEGDPLTLILRFAFPMLLGTLFQQFYGMMDTIIVGKMIGLKALAGVGSTGAINFMINGFVIGTCSGFAIPVAQKFGAGQFEKLRKYVGNILYLTVIFSIVMTVVIGVLTKPILQWMNTPEETFSYAYLYIFIVFLGIPTTFLYNITSSVVRSLGDSKTPVYFLILAALLNIILDYVSIRFLGFGVDGPAYATVISQFVSGLLCLIYMIKRFPIIHLKKEDIKPERHYYKRLLLMGVPMGLQYSITAIGSVILQTAVNGLGSQAMAAITAGQRISNFCCCVFDSLGVTMATFAGQNVGARKLSRIKKGVWEATKVGSIYAVLICAVLFFFGDEIPKIFINASEVQVIKMAKEFLLGNAFFYIPLAVLNVWRFSVQGMGFSGFAMLAGVSEMIARIIVAFIFIPLLGYMAACYASPLAWIFADAFLIPAFFKCMKRLKRFPA</sequence>
<dbReference type="InterPro" id="IPR052031">
    <property type="entry name" value="Membrane_Transporter-Flippase"/>
</dbReference>
<dbReference type="EMBL" id="JACHHH010000006">
    <property type="protein sequence ID" value="MBB6041477.1"/>
    <property type="molecule type" value="Genomic_DNA"/>
</dbReference>
<feature type="transmembrane region" description="Helical" evidence="7">
    <location>
        <begin position="183"/>
        <end position="204"/>
    </location>
</feature>
<dbReference type="CDD" id="cd13138">
    <property type="entry name" value="MATE_yoeA_like"/>
    <property type="match status" value="1"/>
</dbReference>
<dbReference type="NCBIfam" id="TIGR00797">
    <property type="entry name" value="matE"/>
    <property type="match status" value="1"/>
</dbReference>
<dbReference type="Proteomes" id="UP000522163">
    <property type="component" value="Unassembled WGS sequence"/>
</dbReference>
<evidence type="ECO:0000256" key="3">
    <source>
        <dbReference type="ARBA" id="ARBA00022475"/>
    </source>
</evidence>
<evidence type="ECO:0000313" key="9">
    <source>
        <dbReference type="Proteomes" id="UP000522163"/>
    </source>
</evidence>
<feature type="transmembrane region" description="Helical" evidence="7">
    <location>
        <begin position="216"/>
        <end position="236"/>
    </location>
</feature>
<organism evidence="8 9">
    <name type="scientific">Oribacterium sinus</name>
    <dbReference type="NCBI Taxonomy" id="237576"/>
    <lineage>
        <taxon>Bacteria</taxon>
        <taxon>Bacillati</taxon>
        <taxon>Bacillota</taxon>
        <taxon>Clostridia</taxon>
        <taxon>Lachnospirales</taxon>
        <taxon>Lachnospiraceae</taxon>
        <taxon>Oribacterium</taxon>
    </lineage>
</organism>
<dbReference type="PANTHER" id="PTHR43549:SF3">
    <property type="entry name" value="MULTIDRUG RESISTANCE PROTEIN YPNP-RELATED"/>
    <property type="match status" value="1"/>
</dbReference>
<evidence type="ECO:0000256" key="4">
    <source>
        <dbReference type="ARBA" id="ARBA00022692"/>
    </source>
</evidence>
<feature type="transmembrane region" description="Helical" evidence="7">
    <location>
        <begin position="248"/>
        <end position="266"/>
    </location>
</feature>
<accession>A0A7W9W2P8</accession>
<dbReference type="InterPro" id="IPR048279">
    <property type="entry name" value="MdtK-like"/>
</dbReference>
<comment type="subcellular location">
    <subcellularLocation>
        <location evidence="1">Cell membrane</location>
        <topology evidence="1">Multi-pass membrane protein</topology>
    </subcellularLocation>
</comment>
<keyword evidence="3" id="KW-1003">Cell membrane</keyword>
<comment type="caution">
    <text evidence="8">The sequence shown here is derived from an EMBL/GenBank/DDBJ whole genome shotgun (WGS) entry which is preliminary data.</text>
</comment>
<dbReference type="GO" id="GO:0015297">
    <property type="term" value="F:antiporter activity"/>
    <property type="evidence" value="ECO:0007669"/>
    <property type="project" value="InterPro"/>
</dbReference>
<feature type="transmembrane region" description="Helical" evidence="7">
    <location>
        <begin position="289"/>
        <end position="311"/>
    </location>
</feature>
<feature type="transmembrane region" description="Helical" evidence="7">
    <location>
        <begin position="410"/>
        <end position="427"/>
    </location>
</feature>
<feature type="transmembrane region" description="Helical" evidence="7">
    <location>
        <begin position="148"/>
        <end position="171"/>
    </location>
</feature>
<dbReference type="Pfam" id="PF01554">
    <property type="entry name" value="MatE"/>
    <property type="match status" value="2"/>
</dbReference>
<keyword evidence="2" id="KW-0813">Transport</keyword>
<dbReference type="InterPro" id="IPR002528">
    <property type="entry name" value="MATE_fam"/>
</dbReference>
<proteinExistence type="predicted"/>
<feature type="transmembrane region" description="Helical" evidence="7">
    <location>
        <begin position="372"/>
        <end position="388"/>
    </location>
</feature>
<evidence type="ECO:0000256" key="6">
    <source>
        <dbReference type="ARBA" id="ARBA00023136"/>
    </source>
</evidence>
<keyword evidence="4 7" id="KW-0812">Transmembrane</keyword>
<evidence type="ECO:0000256" key="5">
    <source>
        <dbReference type="ARBA" id="ARBA00022989"/>
    </source>
</evidence>
<protein>
    <submittedName>
        <fullName evidence="8">Putative MATE family efflux protein</fullName>
    </submittedName>
</protein>
<dbReference type="GO" id="GO:0005886">
    <property type="term" value="C:plasma membrane"/>
    <property type="evidence" value="ECO:0007669"/>
    <property type="project" value="UniProtKB-SubCell"/>
</dbReference>
<dbReference type="GO" id="GO:0042910">
    <property type="term" value="F:xenobiotic transmembrane transporter activity"/>
    <property type="evidence" value="ECO:0007669"/>
    <property type="project" value="InterPro"/>
</dbReference>
<evidence type="ECO:0000256" key="1">
    <source>
        <dbReference type="ARBA" id="ARBA00004651"/>
    </source>
</evidence>
<gene>
    <name evidence="8" type="ORF">HNQ46_001457</name>
</gene>
<keyword evidence="5 7" id="KW-1133">Transmembrane helix</keyword>
<feature type="transmembrane region" description="Helical" evidence="7">
    <location>
        <begin position="439"/>
        <end position="463"/>
    </location>
</feature>